<feature type="domain" description="Cation/H+ exchanger transmembrane" evidence="7">
    <location>
        <begin position="5"/>
        <end position="330"/>
    </location>
</feature>
<evidence type="ECO:0000256" key="6">
    <source>
        <dbReference type="SAM" id="Phobius"/>
    </source>
</evidence>
<feature type="transmembrane region" description="Helical" evidence="6">
    <location>
        <begin position="240"/>
        <end position="261"/>
    </location>
</feature>
<dbReference type="InterPro" id="IPR051843">
    <property type="entry name" value="CPA1_transporter"/>
</dbReference>
<dbReference type="PANTHER" id="PTHR31102">
    <property type="match status" value="1"/>
</dbReference>
<dbReference type="eggNOG" id="KOG3826">
    <property type="taxonomic scope" value="Eukaryota"/>
</dbReference>
<organism evidence="8 9">
    <name type="scientific">Thalassiosira pseudonana</name>
    <name type="common">Marine diatom</name>
    <name type="synonym">Cyclotella nana</name>
    <dbReference type="NCBI Taxonomy" id="35128"/>
    <lineage>
        <taxon>Eukaryota</taxon>
        <taxon>Sar</taxon>
        <taxon>Stramenopiles</taxon>
        <taxon>Ochrophyta</taxon>
        <taxon>Bacillariophyta</taxon>
        <taxon>Coscinodiscophyceae</taxon>
        <taxon>Thalassiosirophycidae</taxon>
        <taxon>Thalassiosirales</taxon>
        <taxon>Thalassiosiraceae</taxon>
        <taxon>Thalassiosira</taxon>
    </lineage>
</organism>
<protein>
    <recommendedName>
        <fullName evidence="7">Cation/H+ exchanger transmembrane domain-containing protein</fullName>
    </recommendedName>
</protein>
<keyword evidence="2 6" id="KW-0812">Transmembrane</keyword>
<sequence length="372" mass="39944">MDAVLKSGWISLRLTLLPGIVEAFTVAGASVWIIGMPLTLALSLGFILAAVSPAIVVPGMMQLQHLGYGVEKAIPSLIMAAASFDDIVAITGFTICIGLAMDTGSQNSLALSVFVHGPVSVFIGVASGIVSGILLAMTRYCSASWMRSVIAIELAVLMTFGYKRIHFDGCGAIATLVMGVVAHIIWKQQRVKYYTQLSGTDFLVRIGMNVNILWDIIVRPLLFGSIGAAFDTEVIPKDNIFKSIAIVIIGLSIRILTAFFCTFGKDLTHNERFFVCLSWTPKATVQAALAALPLAMIRKNLSERNDFDDMIAFGESILATAILAIVITAPLGLIAIQIAGPMLLSRTDDAESRSPQRQDKALPDVEQKKSSP</sequence>
<dbReference type="PANTHER" id="PTHR31102:SF1">
    <property type="entry name" value="CATION_H+ EXCHANGER DOMAIN-CONTAINING PROTEIN"/>
    <property type="match status" value="1"/>
</dbReference>
<feature type="transmembrane region" description="Helical" evidence="6">
    <location>
        <begin position="40"/>
        <end position="61"/>
    </location>
</feature>
<dbReference type="GO" id="GO:1902600">
    <property type="term" value="P:proton transmembrane transport"/>
    <property type="evidence" value="ECO:0007669"/>
    <property type="project" value="InterPro"/>
</dbReference>
<feature type="transmembrane region" description="Helical" evidence="6">
    <location>
        <begin position="12"/>
        <end position="34"/>
    </location>
</feature>
<dbReference type="Proteomes" id="UP000001449">
    <property type="component" value="Chromosome 4"/>
</dbReference>
<dbReference type="OMA" id="ERECITE"/>
<comment type="subcellular location">
    <subcellularLocation>
        <location evidence="1">Membrane</location>
        <topology evidence="1">Multi-pass membrane protein</topology>
    </subcellularLocation>
</comment>
<dbReference type="InterPro" id="IPR006153">
    <property type="entry name" value="Cation/H_exchanger_TM"/>
</dbReference>
<dbReference type="GO" id="GO:0016020">
    <property type="term" value="C:membrane"/>
    <property type="evidence" value="ECO:0007669"/>
    <property type="project" value="UniProtKB-SubCell"/>
</dbReference>
<gene>
    <name evidence="8" type="ORF">THAPSDRAFT_4725</name>
</gene>
<dbReference type="GO" id="GO:0098662">
    <property type="term" value="P:inorganic cation transmembrane transport"/>
    <property type="evidence" value="ECO:0000318"/>
    <property type="project" value="GO_Central"/>
</dbReference>
<dbReference type="KEGG" id="tps:THAPSDRAFT_4725"/>
<evidence type="ECO:0000256" key="1">
    <source>
        <dbReference type="ARBA" id="ARBA00004141"/>
    </source>
</evidence>
<dbReference type="GO" id="GO:0015297">
    <property type="term" value="F:antiporter activity"/>
    <property type="evidence" value="ECO:0007669"/>
    <property type="project" value="InterPro"/>
</dbReference>
<feature type="region of interest" description="Disordered" evidence="5">
    <location>
        <begin position="347"/>
        <end position="372"/>
    </location>
</feature>
<evidence type="ECO:0000256" key="4">
    <source>
        <dbReference type="ARBA" id="ARBA00023136"/>
    </source>
</evidence>
<feature type="transmembrane region" description="Helical" evidence="6">
    <location>
        <begin position="113"/>
        <end position="137"/>
    </location>
</feature>
<keyword evidence="4 6" id="KW-0472">Membrane</keyword>
<dbReference type="EMBL" id="CM000641">
    <property type="protein sequence ID" value="EED92997.1"/>
    <property type="molecule type" value="Genomic_DNA"/>
</dbReference>
<evidence type="ECO:0000259" key="7">
    <source>
        <dbReference type="Pfam" id="PF00999"/>
    </source>
</evidence>
<evidence type="ECO:0000313" key="8">
    <source>
        <dbReference type="EMBL" id="EED92997.1"/>
    </source>
</evidence>
<dbReference type="InParanoid" id="B8C042"/>
<name>B8C042_THAPS</name>
<accession>B8C042</accession>
<evidence type="ECO:0000256" key="2">
    <source>
        <dbReference type="ARBA" id="ARBA00022692"/>
    </source>
</evidence>
<dbReference type="Pfam" id="PF00999">
    <property type="entry name" value="Na_H_Exchanger"/>
    <property type="match status" value="1"/>
</dbReference>
<feature type="transmembrane region" description="Helical" evidence="6">
    <location>
        <begin position="73"/>
        <end position="101"/>
    </location>
</feature>
<dbReference type="AlphaFoldDB" id="B8C042"/>
<dbReference type="PaxDb" id="35128-Thaps4725"/>
<reference evidence="8 9" key="1">
    <citation type="journal article" date="2004" name="Science">
        <title>The genome of the diatom Thalassiosira pseudonana: ecology, evolution, and metabolism.</title>
        <authorList>
            <person name="Armbrust E.V."/>
            <person name="Berges J.A."/>
            <person name="Bowler C."/>
            <person name="Green B.R."/>
            <person name="Martinez D."/>
            <person name="Putnam N.H."/>
            <person name="Zhou S."/>
            <person name="Allen A.E."/>
            <person name="Apt K.E."/>
            <person name="Bechner M."/>
            <person name="Brzezinski M.A."/>
            <person name="Chaal B.K."/>
            <person name="Chiovitti A."/>
            <person name="Davis A.K."/>
            <person name="Demarest M.S."/>
            <person name="Detter J.C."/>
            <person name="Glavina T."/>
            <person name="Goodstein D."/>
            <person name="Hadi M.Z."/>
            <person name="Hellsten U."/>
            <person name="Hildebrand M."/>
            <person name="Jenkins B.D."/>
            <person name="Jurka J."/>
            <person name="Kapitonov V.V."/>
            <person name="Kroger N."/>
            <person name="Lau W.W."/>
            <person name="Lane T.W."/>
            <person name="Larimer F.W."/>
            <person name="Lippmeier J.C."/>
            <person name="Lucas S."/>
            <person name="Medina M."/>
            <person name="Montsant A."/>
            <person name="Obornik M."/>
            <person name="Parker M.S."/>
            <person name="Palenik B."/>
            <person name="Pazour G.J."/>
            <person name="Richardson P.M."/>
            <person name="Rynearson T.A."/>
            <person name="Saito M.A."/>
            <person name="Schwartz D.C."/>
            <person name="Thamatrakoln K."/>
            <person name="Valentin K."/>
            <person name="Vardi A."/>
            <person name="Wilkerson F.P."/>
            <person name="Rokhsar D.S."/>
        </authorList>
    </citation>
    <scope>NUCLEOTIDE SEQUENCE [LARGE SCALE GENOMIC DNA]</scope>
    <source>
        <strain evidence="8 9">CCMP1335</strain>
    </source>
</reference>
<evidence type="ECO:0000256" key="5">
    <source>
        <dbReference type="SAM" id="MobiDB-lite"/>
    </source>
</evidence>
<dbReference type="GeneID" id="7451933"/>
<keyword evidence="3 6" id="KW-1133">Transmembrane helix</keyword>
<feature type="transmembrane region" description="Helical" evidence="6">
    <location>
        <begin position="273"/>
        <end position="297"/>
    </location>
</feature>
<evidence type="ECO:0000313" key="9">
    <source>
        <dbReference type="Proteomes" id="UP000001449"/>
    </source>
</evidence>
<feature type="transmembrane region" description="Helical" evidence="6">
    <location>
        <begin position="206"/>
        <end position="228"/>
    </location>
</feature>
<dbReference type="RefSeq" id="XP_002289460.1">
    <property type="nucleotide sequence ID" value="XM_002289424.1"/>
</dbReference>
<reference evidence="8 9" key="2">
    <citation type="journal article" date="2008" name="Nature">
        <title>The Phaeodactylum genome reveals the evolutionary history of diatom genomes.</title>
        <authorList>
            <person name="Bowler C."/>
            <person name="Allen A.E."/>
            <person name="Badger J.H."/>
            <person name="Grimwood J."/>
            <person name="Jabbari K."/>
            <person name="Kuo A."/>
            <person name="Maheswari U."/>
            <person name="Martens C."/>
            <person name="Maumus F."/>
            <person name="Otillar R.P."/>
            <person name="Rayko E."/>
            <person name="Salamov A."/>
            <person name="Vandepoele K."/>
            <person name="Beszteri B."/>
            <person name="Gruber A."/>
            <person name="Heijde M."/>
            <person name="Katinka M."/>
            <person name="Mock T."/>
            <person name="Valentin K."/>
            <person name="Verret F."/>
            <person name="Berges J.A."/>
            <person name="Brownlee C."/>
            <person name="Cadoret J.P."/>
            <person name="Chiovitti A."/>
            <person name="Choi C.J."/>
            <person name="Coesel S."/>
            <person name="De Martino A."/>
            <person name="Detter J.C."/>
            <person name="Durkin C."/>
            <person name="Falciatore A."/>
            <person name="Fournet J."/>
            <person name="Haruta M."/>
            <person name="Huysman M.J."/>
            <person name="Jenkins B.D."/>
            <person name="Jiroutova K."/>
            <person name="Jorgensen R.E."/>
            <person name="Joubert Y."/>
            <person name="Kaplan A."/>
            <person name="Kroger N."/>
            <person name="Kroth P.G."/>
            <person name="La Roche J."/>
            <person name="Lindquist E."/>
            <person name="Lommer M."/>
            <person name="Martin-Jezequel V."/>
            <person name="Lopez P.J."/>
            <person name="Lucas S."/>
            <person name="Mangogna M."/>
            <person name="McGinnis K."/>
            <person name="Medlin L.K."/>
            <person name="Montsant A."/>
            <person name="Oudot-Le Secq M.P."/>
            <person name="Napoli C."/>
            <person name="Obornik M."/>
            <person name="Parker M.S."/>
            <person name="Petit J.L."/>
            <person name="Porcel B.M."/>
            <person name="Poulsen N."/>
            <person name="Robison M."/>
            <person name="Rychlewski L."/>
            <person name="Rynearson T.A."/>
            <person name="Schmutz J."/>
            <person name="Shapiro H."/>
            <person name="Siaut M."/>
            <person name="Stanley M."/>
            <person name="Sussman M.R."/>
            <person name="Taylor A.R."/>
            <person name="Vardi A."/>
            <person name="von Dassow P."/>
            <person name="Vyverman W."/>
            <person name="Willis A."/>
            <person name="Wyrwicz L.S."/>
            <person name="Rokhsar D.S."/>
            <person name="Weissenbach J."/>
            <person name="Armbrust E.V."/>
            <person name="Green B.R."/>
            <person name="Van de Peer Y."/>
            <person name="Grigoriev I.V."/>
        </authorList>
    </citation>
    <scope>NUCLEOTIDE SEQUENCE [LARGE SCALE GENOMIC DNA]</scope>
    <source>
        <strain evidence="8 9">CCMP1335</strain>
    </source>
</reference>
<evidence type="ECO:0000256" key="3">
    <source>
        <dbReference type="ARBA" id="ARBA00022989"/>
    </source>
</evidence>
<feature type="transmembrane region" description="Helical" evidence="6">
    <location>
        <begin position="317"/>
        <end position="336"/>
    </location>
</feature>
<proteinExistence type="predicted"/>
<dbReference type="HOGENOM" id="CLU_018415_4_0_1"/>
<keyword evidence="9" id="KW-1185">Reference proteome</keyword>
<feature type="transmembrane region" description="Helical" evidence="6">
    <location>
        <begin position="166"/>
        <end position="186"/>
    </location>
</feature>